<evidence type="ECO:0000313" key="5">
    <source>
        <dbReference type="Proteomes" id="UP000334019"/>
    </source>
</evidence>
<dbReference type="NCBIfam" id="TIGR00103">
    <property type="entry name" value="DNA_YbaB_EbfC"/>
    <property type="match status" value="1"/>
</dbReference>
<dbReference type="KEGG" id="atq:GH723_16650"/>
<evidence type="ECO:0000313" key="4">
    <source>
        <dbReference type="EMBL" id="QGG96600.1"/>
    </source>
</evidence>
<dbReference type="Proteomes" id="UP000334019">
    <property type="component" value="Chromosome"/>
</dbReference>
<keyword evidence="1 2" id="KW-0238">DNA-binding</keyword>
<dbReference type="GO" id="GO:0043590">
    <property type="term" value="C:bacterial nucleoid"/>
    <property type="evidence" value="ECO:0007669"/>
    <property type="project" value="UniProtKB-UniRule"/>
</dbReference>
<dbReference type="PANTHER" id="PTHR33449">
    <property type="entry name" value="NUCLEOID-ASSOCIATED PROTEIN YBAB"/>
    <property type="match status" value="1"/>
</dbReference>
<keyword evidence="5" id="KW-1185">Reference proteome</keyword>
<feature type="coiled-coil region" evidence="3">
    <location>
        <begin position="12"/>
        <end position="39"/>
    </location>
</feature>
<dbReference type="InterPro" id="IPR036894">
    <property type="entry name" value="YbaB-like_sf"/>
</dbReference>
<comment type="similarity">
    <text evidence="2">Belongs to the YbaB/EbfC family.</text>
</comment>
<name>A0A5Q2RRS5_9ACTN</name>
<evidence type="ECO:0000256" key="3">
    <source>
        <dbReference type="SAM" id="Coils"/>
    </source>
</evidence>
<dbReference type="GO" id="GO:0003677">
    <property type="term" value="F:DNA binding"/>
    <property type="evidence" value="ECO:0007669"/>
    <property type="project" value="UniProtKB-UniRule"/>
</dbReference>
<sequence>MTDPNGPSGFDLGGLLEQAQQMQQQLMAAQAEAAATVVEGSAGGGAVKVEVTGGLDFRTVQIDPSVIDPEDPSLLEDLVLAALHDAMAQVNEMQQGAVGGLDLGALGGGLPGGGAQGELGGLFGEGD</sequence>
<keyword evidence="3" id="KW-0175">Coiled coil</keyword>
<comment type="function">
    <text evidence="2">Binds to DNA and alters its conformation. May be involved in regulation of gene expression, nucleoid organization and DNA protection.</text>
</comment>
<organism evidence="4 5">
    <name type="scientific">Actinomarinicola tropica</name>
    <dbReference type="NCBI Taxonomy" id="2789776"/>
    <lineage>
        <taxon>Bacteria</taxon>
        <taxon>Bacillati</taxon>
        <taxon>Actinomycetota</taxon>
        <taxon>Acidimicrobiia</taxon>
        <taxon>Acidimicrobiales</taxon>
        <taxon>Iamiaceae</taxon>
        <taxon>Actinomarinicola</taxon>
    </lineage>
</organism>
<dbReference type="EMBL" id="CP045851">
    <property type="protein sequence ID" value="QGG96600.1"/>
    <property type="molecule type" value="Genomic_DNA"/>
</dbReference>
<dbReference type="SUPFAM" id="SSF82607">
    <property type="entry name" value="YbaB-like"/>
    <property type="match status" value="1"/>
</dbReference>
<proteinExistence type="inferred from homology"/>
<dbReference type="AlphaFoldDB" id="A0A5Q2RRS5"/>
<evidence type="ECO:0000256" key="2">
    <source>
        <dbReference type="HAMAP-Rule" id="MF_00274"/>
    </source>
</evidence>
<reference evidence="4 5" key="1">
    <citation type="submission" date="2019-11" db="EMBL/GenBank/DDBJ databases">
        <authorList>
            <person name="He Y."/>
        </authorList>
    </citation>
    <scope>NUCLEOTIDE SEQUENCE [LARGE SCALE GENOMIC DNA]</scope>
    <source>
        <strain evidence="4 5">SCSIO 58843</strain>
    </source>
</reference>
<dbReference type="HAMAP" id="MF_00274">
    <property type="entry name" value="DNA_YbaB_EbfC"/>
    <property type="match status" value="1"/>
</dbReference>
<comment type="subcellular location">
    <subcellularLocation>
        <location evidence="2">Cytoplasm</location>
        <location evidence="2">Nucleoid</location>
    </subcellularLocation>
</comment>
<evidence type="ECO:0000256" key="1">
    <source>
        <dbReference type="ARBA" id="ARBA00023125"/>
    </source>
</evidence>
<dbReference type="PANTHER" id="PTHR33449:SF1">
    <property type="entry name" value="NUCLEOID-ASSOCIATED PROTEIN YBAB"/>
    <property type="match status" value="1"/>
</dbReference>
<dbReference type="GO" id="GO:0005829">
    <property type="term" value="C:cytosol"/>
    <property type="evidence" value="ECO:0007669"/>
    <property type="project" value="TreeGrafter"/>
</dbReference>
<gene>
    <name evidence="4" type="ORF">GH723_16650</name>
</gene>
<dbReference type="Pfam" id="PF02575">
    <property type="entry name" value="YbaB_DNA_bd"/>
    <property type="match status" value="1"/>
</dbReference>
<keyword evidence="2" id="KW-0963">Cytoplasm</keyword>
<accession>A0A5Q2RRS5</accession>
<dbReference type="InterPro" id="IPR004401">
    <property type="entry name" value="YbaB/EbfC"/>
</dbReference>
<dbReference type="RefSeq" id="WP_153760704.1">
    <property type="nucleotide sequence ID" value="NZ_CP045851.1"/>
</dbReference>
<protein>
    <recommendedName>
        <fullName evidence="2">Nucleoid-associated protein GH723_16650</fullName>
    </recommendedName>
</protein>
<comment type="subunit">
    <text evidence="2">Homodimer.</text>
</comment>
<dbReference type="Gene3D" id="3.30.1310.10">
    <property type="entry name" value="Nucleoid-associated protein YbaB-like domain"/>
    <property type="match status" value="1"/>
</dbReference>